<evidence type="ECO:0000313" key="7">
    <source>
        <dbReference type="Proteomes" id="UP000029725"/>
    </source>
</evidence>
<evidence type="ECO:0000256" key="3">
    <source>
        <dbReference type="ARBA" id="ARBA00022840"/>
    </source>
</evidence>
<dbReference type="SUPFAM" id="SSF52540">
    <property type="entry name" value="P-loop containing nucleoside triphosphate hydrolases"/>
    <property type="match status" value="1"/>
</dbReference>
<dbReference type="InterPro" id="IPR027417">
    <property type="entry name" value="P-loop_NTPase"/>
</dbReference>
<dbReference type="RefSeq" id="XP_013236557.1">
    <property type="nucleotide sequence ID" value="XM_013381103.1"/>
</dbReference>
<protein>
    <submittedName>
        <fullName evidence="6">Cytosolic Fe-S cluster assembly factor NubP2</fullName>
    </submittedName>
</protein>
<dbReference type="GO" id="GO:0051536">
    <property type="term" value="F:iron-sulfur cluster binding"/>
    <property type="evidence" value="ECO:0007669"/>
    <property type="project" value="UniProtKB-KW"/>
</dbReference>
<keyword evidence="7" id="KW-1185">Reference proteome</keyword>
<gene>
    <name evidence="6" type="ORF">DI09_88p30</name>
</gene>
<dbReference type="GO" id="GO:0005524">
    <property type="term" value="F:ATP binding"/>
    <property type="evidence" value="ECO:0007669"/>
    <property type="project" value="UniProtKB-KW"/>
</dbReference>
<comment type="caution">
    <text evidence="6">The sequence shown here is derived from an EMBL/GenBank/DDBJ whole genome shotgun (WGS) entry which is preliminary data.</text>
</comment>
<dbReference type="InterPro" id="IPR033756">
    <property type="entry name" value="YlxH/NBP35"/>
</dbReference>
<dbReference type="GO" id="GO:0005829">
    <property type="term" value="C:cytosol"/>
    <property type="evidence" value="ECO:0007669"/>
    <property type="project" value="TreeGrafter"/>
</dbReference>
<sequence length="263" mass="28442">MKILLVLSGKGGVGKSTFCAALAAVLSLKQGKKVLRVADPRSEYWMPIYVAHRFQAYFPKITDPFCNLNRGTLWIPLPCEEIENGSIRVISIGYLLSNSSDAIVWRGPKKTAMLKQMFTGVAWGDCDFLIIDTPPGTSDEHITLAQLLADDARFLGAIVISTPQFASLSDVQKELEFCKLANIACIGLVENMRDVICEHCGTCTSVFGSGEGVSSLASHYGVPFLGSIPLDPKSLQTSSSHSFITKFISSSVVEQVEAIASCL</sequence>
<evidence type="ECO:0000256" key="4">
    <source>
        <dbReference type="ARBA" id="ARBA00023004"/>
    </source>
</evidence>
<name>A0A098VQU3_9MICR</name>
<dbReference type="HOGENOM" id="CLU_024839_0_1_1"/>
<keyword evidence="1" id="KW-0479">Metal-binding</keyword>
<dbReference type="GO" id="GO:0016226">
    <property type="term" value="P:iron-sulfur cluster assembly"/>
    <property type="evidence" value="ECO:0007669"/>
    <property type="project" value="InterPro"/>
</dbReference>
<dbReference type="VEuPathDB" id="MicrosporidiaDB:DI09_88p30"/>
<dbReference type="GO" id="GO:0046872">
    <property type="term" value="F:metal ion binding"/>
    <property type="evidence" value="ECO:0007669"/>
    <property type="project" value="UniProtKB-KW"/>
</dbReference>
<organism evidence="6 7">
    <name type="scientific">Mitosporidium daphniae</name>
    <dbReference type="NCBI Taxonomy" id="1485682"/>
    <lineage>
        <taxon>Eukaryota</taxon>
        <taxon>Fungi</taxon>
        <taxon>Fungi incertae sedis</taxon>
        <taxon>Microsporidia</taxon>
        <taxon>Mitosporidium</taxon>
    </lineage>
</organism>
<keyword evidence="5" id="KW-0411">Iron-sulfur</keyword>
<dbReference type="Gene3D" id="3.40.50.300">
    <property type="entry name" value="P-loop containing nucleotide triphosphate hydrolases"/>
    <property type="match status" value="1"/>
</dbReference>
<dbReference type="PANTHER" id="PTHR23264">
    <property type="entry name" value="NUCLEOTIDE-BINDING PROTEIN NBP35 YEAST -RELATED"/>
    <property type="match status" value="1"/>
</dbReference>
<dbReference type="Pfam" id="PF10609">
    <property type="entry name" value="ParA"/>
    <property type="match status" value="2"/>
</dbReference>
<keyword evidence="2" id="KW-0547">Nucleotide-binding</keyword>
<evidence type="ECO:0000256" key="1">
    <source>
        <dbReference type="ARBA" id="ARBA00022723"/>
    </source>
</evidence>
<evidence type="ECO:0000256" key="5">
    <source>
        <dbReference type="ARBA" id="ARBA00023014"/>
    </source>
</evidence>
<evidence type="ECO:0000313" key="6">
    <source>
        <dbReference type="EMBL" id="KGG50121.1"/>
    </source>
</evidence>
<dbReference type="EMBL" id="JMKJ01000599">
    <property type="protein sequence ID" value="KGG50121.1"/>
    <property type="molecule type" value="Genomic_DNA"/>
</dbReference>
<proteinExistence type="predicted"/>
<dbReference type="InterPro" id="IPR019591">
    <property type="entry name" value="Mrp/NBP35_ATP-bd"/>
</dbReference>
<reference evidence="6 7" key="1">
    <citation type="submission" date="2014-04" db="EMBL/GenBank/DDBJ databases">
        <title>A new species of microsporidia sheds light on the evolution of extreme parasitism.</title>
        <authorList>
            <person name="Haag K.L."/>
            <person name="James T.Y."/>
            <person name="Larsson R."/>
            <person name="Schaer T.M."/>
            <person name="Refardt D."/>
            <person name="Pombert J.-F."/>
            <person name="Ebert D."/>
        </authorList>
    </citation>
    <scope>NUCLEOTIDE SEQUENCE [LARGE SCALE GENOMIC DNA]</scope>
    <source>
        <strain evidence="6 7">UGP3</strain>
        <tissue evidence="6">Spores</tissue>
    </source>
</reference>
<dbReference type="PANTHER" id="PTHR23264:SF19">
    <property type="entry name" value="CYTOSOLIC FE-S CLUSTER ASSEMBLY FACTOR NUBP2"/>
    <property type="match status" value="1"/>
</dbReference>
<dbReference type="GeneID" id="25260989"/>
<dbReference type="GO" id="GO:0140663">
    <property type="term" value="F:ATP-dependent FeS chaperone activity"/>
    <property type="evidence" value="ECO:0007669"/>
    <property type="project" value="InterPro"/>
</dbReference>
<dbReference type="AlphaFoldDB" id="A0A098VQU3"/>
<keyword evidence="3" id="KW-0067">ATP-binding</keyword>
<dbReference type="CDD" id="cd02037">
    <property type="entry name" value="Mrp_NBP35"/>
    <property type="match status" value="1"/>
</dbReference>
<dbReference type="Proteomes" id="UP000029725">
    <property type="component" value="Unassembled WGS sequence"/>
</dbReference>
<dbReference type="OrthoDB" id="1741334at2759"/>
<accession>A0A098VQU3</accession>
<evidence type="ECO:0000256" key="2">
    <source>
        <dbReference type="ARBA" id="ARBA00022741"/>
    </source>
</evidence>
<keyword evidence="4" id="KW-0408">Iron</keyword>